<sequence length="81" mass="8769">MNSENNYSPAEDDNQGVVQLLAQGEEANAGVSQIEYLSPITNQGPEPEKAEVNDSDVDANGVNDDLLMEEEVEDGDVDEEE</sequence>
<evidence type="ECO:0008006" key="4">
    <source>
        <dbReference type="Google" id="ProtNLM"/>
    </source>
</evidence>
<dbReference type="Proteomes" id="UP001202180">
    <property type="component" value="Unassembled WGS sequence"/>
</dbReference>
<feature type="compositionally biased region" description="Acidic residues" evidence="1">
    <location>
        <begin position="66"/>
        <end position="81"/>
    </location>
</feature>
<reference evidence="2 3" key="1">
    <citation type="submission" date="2022-04" db="EMBL/GenBank/DDBJ databases">
        <title>Spirosoma sp. strain RP8 genome sequencing and assembly.</title>
        <authorList>
            <person name="Jung Y."/>
        </authorList>
    </citation>
    <scope>NUCLEOTIDE SEQUENCE [LARGE SCALE GENOMIC DNA]</scope>
    <source>
        <strain evidence="2 3">RP8</strain>
    </source>
</reference>
<comment type="caution">
    <text evidence="2">The sequence shown here is derived from an EMBL/GenBank/DDBJ whole genome shotgun (WGS) entry which is preliminary data.</text>
</comment>
<proteinExistence type="predicted"/>
<evidence type="ECO:0000256" key="1">
    <source>
        <dbReference type="SAM" id="MobiDB-lite"/>
    </source>
</evidence>
<dbReference type="EMBL" id="JALPRF010000001">
    <property type="protein sequence ID" value="MCK8490497.1"/>
    <property type="molecule type" value="Genomic_DNA"/>
</dbReference>
<keyword evidence="3" id="KW-1185">Reference proteome</keyword>
<gene>
    <name evidence="2" type="ORF">M0L20_01465</name>
</gene>
<organism evidence="2 3">
    <name type="scientific">Spirosoma liriopis</name>
    <dbReference type="NCBI Taxonomy" id="2937440"/>
    <lineage>
        <taxon>Bacteria</taxon>
        <taxon>Pseudomonadati</taxon>
        <taxon>Bacteroidota</taxon>
        <taxon>Cytophagia</taxon>
        <taxon>Cytophagales</taxon>
        <taxon>Cytophagaceae</taxon>
        <taxon>Spirosoma</taxon>
    </lineage>
</organism>
<evidence type="ECO:0000313" key="3">
    <source>
        <dbReference type="Proteomes" id="UP001202180"/>
    </source>
</evidence>
<feature type="region of interest" description="Disordered" evidence="1">
    <location>
        <begin position="33"/>
        <end position="81"/>
    </location>
</feature>
<protein>
    <recommendedName>
        <fullName evidence="4">Adhesin</fullName>
    </recommendedName>
</protein>
<accession>A0ABT0HEA2</accession>
<evidence type="ECO:0000313" key="2">
    <source>
        <dbReference type="EMBL" id="MCK8490497.1"/>
    </source>
</evidence>
<dbReference type="RefSeq" id="WP_248475315.1">
    <property type="nucleotide sequence ID" value="NZ_JALPRF010000001.1"/>
</dbReference>
<name>A0ABT0HEA2_9BACT</name>